<evidence type="ECO:0008006" key="4">
    <source>
        <dbReference type="Google" id="ProtNLM"/>
    </source>
</evidence>
<dbReference type="PATRIC" id="fig|571915.4.peg.3016"/>
<feature type="chain" id="PRO_5005184555" description="Transglycosylase SLT domain" evidence="1">
    <location>
        <begin position="25"/>
        <end position="225"/>
    </location>
</feature>
<dbReference type="EMBL" id="CP011542">
    <property type="protein sequence ID" value="AKK07103.1"/>
    <property type="molecule type" value="Genomic_DNA"/>
</dbReference>
<evidence type="ECO:0000313" key="3">
    <source>
        <dbReference type="Proteomes" id="UP000035199"/>
    </source>
</evidence>
<proteinExistence type="predicted"/>
<keyword evidence="1" id="KW-0732">Signal</keyword>
<gene>
    <name evidence="2" type="ORF">CMUST_14050</name>
</gene>
<accession>A0A0G3H5H2</accession>
<organism evidence="2 3">
    <name type="scientific">Corynebacterium mustelae</name>
    <dbReference type="NCBI Taxonomy" id="571915"/>
    <lineage>
        <taxon>Bacteria</taxon>
        <taxon>Bacillati</taxon>
        <taxon>Actinomycetota</taxon>
        <taxon>Actinomycetes</taxon>
        <taxon>Mycobacteriales</taxon>
        <taxon>Corynebacteriaceae</taxon>
        <taxon>Corynebacterium</taxon>
    </lineage>
</organism>
<feature type="signal peptide" evidence="1">
    <location>
        <begin position="1"/>
        <end position="24"/>
    </location>
</feature>
<dbReference type="Proteomes" id="UP000035199">
    <property type="component" value="Chromosome"/>
</dbReference>
<name>A0A0G3H5H2_9CORY</name>
<keyword evidence="3" id="KW-1185">Reference proteome</keyword>
<reference evidence="2 3" key="1">
    <citation type="journal article" date="2015" name="Genome Announc.">
        <title>Complete Genome Sequence of the Type Strain Corynebacterium mustelae DSM 45274, Isolated from Various Tissues of a Male Ferret with Lethal Sepsis.</title>
        <authorList>
            <person name="Ruckert C."/>
            <person name="Eimer J."/>
            <person name="Winkler A."/>
            <person name="Tauch A."/>
        </authorList>
    </citation>
    <scope>NUCLEOTIDE SEQUENCE [LARGE SCALE GENOMIC DNA]</scope>
    <source>
        <strain evidence="2 3">DSM 45274</strain>
    </source>
</reference>
<dbReference type="AlphaFoldDB" id="A0A0G3H5H2"/>
<dbReference type="OrthoDB" id="9796191at2"/>
<dbReference type="PROSITE" id="PS51257">
    <property type="entry name" value="PROKAR_LIPOPROTEIN"/>
    <property type="match status" value="1"/>
</dbReference>
<dbReference type="STRING" id="571915.CMUST_14050"/>
<dbReference type="SUPFAM" id="SSF53955">
    <property type="entry name" value="Lysozyme-like"/>
    <property type="match status" value="1"/>
</dbReference>
<sequence>MRRTPTVVAKTTPLALTVVTIVSATVLSGCADRLEPPTPENNSNTFQLAEWSAQEGAIRSIPPRSLQAYAYASVTMSESGCDIGWQTLAAIGSVTSNHGFIAGATVENDGTTSRKLRDLKVIGNDPVADTDGGSLDDDPNRDVGMGPMQIKATAWNKFGESVQPDAVASPDNIDDASLAIARQLCAKGSLNTPTAWDNGIKLINPNPDFIKAVHAKAHEYSQSAG</sequence>
<protein>
    <recommendedName>
        <fullName evidence="4">Transglycosylase SLT domain</fullName>
    </recommendedName>
</protein>
<dbReference type="KEGG" id="cmv:CMUST_14050"/>
<dbReference type="RefSeq" id="WP_052844796.1">
    <property type="nucleotide sequence ID" value="NZ_CP011542.1"/>
</dbReference>
<evidence type="ECO:0000313" key="2">
    <source>
        <dbReference type="EMBL" id="AKK07103.1"/>
    </source>
</evidence>
<reference evidence="3" key="2">
    <citation type="submission" date="2015-05" db="EMBL/GenBank/DDBJ databases">
        <title>Complete genome sequence of Corynebacterium mustelae DSM 45274, isolated from various tissues of a male ferret with lethal sepsis.</title>
        <authorList>
            <person name="Ruckert C."/>
            <person name="Albersmeier A."/>
            <person name="Winkler A."/>
            <person name="Tauch A."/>
        </authorList>
    </citation>
    <scope>NUCLEOTIDE SEQUENCE [LARGE SCALE GENOMIC DNA]</scope>
    <source>
        <strain evidence="3">DSM 45274</strain>
    </source>
</reference>
<evidence type="ECO:0000256" key="1">
    <source>
        <dbReference type="SAM" id="SignalP"/>
    </source>
</evidence>
<dbReference type="InterPro" id="IPR023346">
    <property type="entry name" value="Lysozyme-like_dom_sf"/>
</dbReference>